<proteinExistence type="predicted"/>
<dbReference type="RefSeq" id="WP_184176762.1">
    <property type="nucleotide sequence ID" value="NZ_JACHGF010000008.1"/>
</dbReference>
<name>A0A840TP01_9BACT</name>
<evidence type="ECO:0000313" key="2">
    <source>
        <dbReference type="Proteomes" id="UP000557307"/>
    </source>
</evidence>
<organism evidence="1 2">
    <name type="scientific">Rhabdobacter roseus</name>
    <dbReference type="NCBI Taxonomy" id="1655419"/>
    <lineage>
        <taxon>Bacteria</taxon>
        <taxon>Pseudomonadati</taxon>
        <taxon>Bacteroidota</taxon>
        <taxon>Cytophagia</taxon>
        <taxon>Cytophagales</taxon>
        <taxon>Cytophagaceae</taxon>
        <taxon>Rhabdobacter</taxon>
    </lineage>
</organism>
<keyword evidence="2" id="KW-1185">Reference proteome</keyword>
<evidence type="ECO:0000313" key="1">
    <source>
        <dbReference type="EMBL" id="MBB5286026.1"/>
    </source>
</evidence>
<comment type="caution">
    <text evidence="1">The sequence shown here is derived from an EMBL/GenBank/DDBJ whole genome shotgun (WGS) entry which is preliminary data.</text>
</comment>
<dbReference type="AlphaFoldDB" id="A0A840TP01"/>
<dbReference type="Proteomes" id="UP000557307">
    <property type="component" value="Unassembled WGS sequence"/>
</dbReference>
<accession>A0A840TP01</accession>
<dbReference type="EMBL" id="JACHGF010000008">
    <property type="protein sequence ID" value="MBB5286026.1"/>
    <property type="molecule type" value="Genomic_DNA"/>
</dbReference>
<protein>
    <submittedName>
        <fullName evidence="1">Uncharacterized protein</fullName>
    </submittedName>
</protein>
<sequence length="99" mass="11618">MLLVEAPPKYLYTNTTTFQYNNRGELSKKIAFTENDRRYLYTNGRWVLGVSQPADFIPGETTYAYEYAPDGRLTRQTATYTDGTDPREYVSEWTYAYNR</sequence>
<gene>
    <name evidence="1" type="ORF">HNQ92_004186</name>
</gene>
<reference evidence="1 2" key="1">
    <citation type="submission" date="2020-08" db="EMBL/GenBank/DDBJ databases">
        <title>Genomic Encyclopedia of Type Strains, Phase IV (KMG-IV): sequencing the most valuable type-strain genomes for metagenomic binning, comparative biology and taxonomic classification.</title>
        <authorList>
            <person name="Goeker M."/>
        </authorList>
    </citation>
    <scope>NUCLEOTIDE SEQUENCE [LARGE SCALE GENOMIC DNA]</scope>
    <source>
        <strain evidence="1 2">DSM 105074</strain>
    </source>
</reference>